<dbReference type="AlphaFoldDB" id="A0A3B3RV80"/>
<proteinExistence type="predicted"/>
<keyword evidence="1" id="KW-1133">Transmembrane helix</keyword>
<dbReference type="Pfam" id="PF15188">
    <property type="entry name" value="CCDC-167"/>
    <property type="match status" value="1"/>
</dbReference>
<evidence type="ECO:0000313" key="3">
    <source>
        <dbReference type="Proteomes" id="UP000261540"/>
    </source>
</evidence>
<keyword evidence="1" id="KW-0472">Membrane</keyword>
<dbReference type="Proteomes" id="UP000261540">
    <property type="component" value="Unplaced"/>
</dbReference>
<dbReference type="Ensembl" id="ENSPKIT00000002871.1">
    <property type="protein sequence ID" value="ENSPKIP00000022213.1"/>
    <property type="gene ID" value="ENSPKIG00000006314.1"/>
</dbReference>
<dbReference type="InterPro" id="IPR028194">
    <property type="entry name" value="CC167"/>
</dbReference>
<organism evidence="2 3">
    <name type="scientific">Paramormyrops kingsleyae</name>
    <dbReference type="NCBI Taxonomy" id="1676925"/>
    <lineage>
        <taxon>Eukaryota</taxon>
        <taxon>Metazoa</taxon>
        <taxon>Chordata</taxon>
        <taxon>Craniata</taxon>
        <taxon>Vertebrata</taxon>
        <taxon>Euteleostomi</taxon>
        <taxon>Actinopterygii</taxon>
        <taxon>Neopterygii</taxon>
        <taxon>Teleostei</taxon>
        <taxon>Osteoglossocephala</taxon>
        <taxon>Osteoglossomorpha</taxon>
        <taxon>Osteoglossiformes</taxon>
        <taxon>Mormyridae</taxon>
        <taxon>Paramormyrops</taxon>
    </lineage>
</organism>
<protein>
    <submittedName>
        <fullName evidence="2">Uncharacterized protein</fullName>
    </submittedName>
</protein>
<reference evidence="2" key="1">
    <citation type="submission" date="2025-08" db="UniProtKB">
        <authorList>
            <consortium name="Ensembl"/>
        </authorList>
    </citation>
    <scope>IDENTIFICATION</scope>
</reference>
<name>A0A3B3RV80_9TELE</name>
<feature type="transmembrane region" description="Helical" evidence="1">
    <location>
        <begin position="65"/>
        <end position="83"/>
    </location>
</feature>
<evidence type="ECO:0000256" key="1">
    <source>
        <dbReference type="SAM" id="Phobius"/>
    </source>
</evidence>
<reference evidence="2" key="2">
    <citation type="submission" date="2025-09" db="UniProtKB">
        <authorList>
            <consortium name="Ensembl"/>
        </authorList>
    </citation>
    <scope>IDENTIFICATION</scope>
</reference>
<accession>A0A3B3RV80</accession>
<keyword evidence="3" id="KW-1185">Reference proteome</keyword>
<keyword evidence="1" id="KW-0812">Transmembrane</keyword>
<sequence length="84" mass="9937">MTKPKEKKEKISVATEVHRELPLCPFHTDRELPLCPFHTDRELPLCPFHTDRELEVLRWENRRNMLLAVSLMAIIALCYYAFIA</sequence>
<evidence type="ECO:0000313" key="2">
    <source>
        <dbReference type="Ensembl" id="ENSPKIP00000022213.1"/>
    </source>
</evidence>